<evidence type="ECO:0000259" key="2">
    <source>
        <dbReference type="Pfam" id="PF17667"/>
    </source>
</evidence>
<feature type="domain" description="Fungal-type protein kinase" evidence="2">
    <location>
        <begin position="131"/>
        <end position="579"/>
    </location>
</feature>
<dbReference type="PROSITE" id="PS00109">
    <property type="entry name" value="PROTEIN_KINASE_TYR"/>
    <property type="match status" value="1"/>
</dbReference>
<feature type="compositionally biased region" description="Low complexity" evidence="1">
    <location>
        <begin position="431"/>
        <end position="440"/>
    </location>
</feature>
<dbReference type="Pfam" id="PF17667">
    <property type="entry name" value="Pkinase_fungal"/>
    <property type="match status" value="1"/>
</dbReference>
<dbReference type="SUPFAM" id="SSF56112">
    <property type="entry name" value="Protein kinase-like (PK-like)"/>
    <property type="match status" value="1"/>
</dbReference>
<sequence>MSHKLLGLPYDDWIDAFLPIDDSEVDYTKYDRLFDGVVIGEKESEMYEPLITALNDTDILGDFVLAETYARYDKSDSSKKKADGGMYPKGSPAIKQKRTDWATVEVLIECKTNDSGDPYDERTSSGVPFAETRRDALGQIMTYASTVFEYQHLTHHFGVVILGSRARLGRWDRSGIVFSSKFDYKEEPDKLARFFWRVAHATAEARGHDPTATRVLRGSADYKTLKAWKTKKLAEDDYVARRFVRSLNADRPWWRLRVTDRKHGTKEFLVGQPTFAAPGVVGRGTRGYIGLNVSDRHGDNPFVYLKDCWRVEHERTQLEGDILSQLNEKGVTNIPTALYHGDVGDHRTISQDFCQCAKAGCVSEVVEESEEEVVEGEAEEEISDEERDEEVDDTDDESENGGVDGTADESGDEMSDATVDEAFGEEEAETDSNTTTTDESQTLATSRCRMKAHRHYRLVVKEVGLPLQEFPCGRILLWVVRDAIIAHEDAYKKAKIIHRDISVGNILMIPPNGKNGKTTYQGLLADWELSKRLDDYQAEARHPDRTGTWQFMSVHIQDHPHAQVEIADELESFLHVIIYCAIRYLPHTCDDVGSFMYNYFDDGVRRRQPEAEYTCGILKGYVMDKGTIVTSERVPVTFLRSPPIADSKKSSRNSKKRPRPPPPQPHPINRVLSKLFPMFSARYRTTQVQSADPLDAFDKGCPSTDTLRPSQQQEQGESSESLKTHSRMLEVLYMASEEAASLWPGPEDRMPDQLKPNFNPNKPEKTREKPTTSARVGDAEGEPSSKRRRGDASQT</sequence>
<dbReference type="PANTHER" id="PTHR38248:SF2">
    <property type="entry name" value="FUNK1 11"/>
    <property type="match status" value="1"/>
</dbReference>
<dbReference type="InterPro" id="IPR008266">
    <property type="entry name" value="Tyr_kinase_AS"/>
</dbReference>
<dbReference type="AlphaFoldDB" id="A0A1Y2IK00"/>
<organism evidence="3 4">
    <name type="scientific">Trametes coccinea (strain BRFM310)</name>
    <name type="common">Pycnoporus coccineus</name>
    <dbReference type="NCBI Taxonomy" id="1353009"/>
    <lineage>
        <taxon>Eukaryota</taxon>
        <taxon>Fungi</taxon>
        <taxon>Dikarya</taxon>
        <taxon>Basidiomycota</taxon>
        <taxon>Agaricomycotina</taxon>
        <taxon>Agaricomycetes</taxon>
        <taxon>Polyporales</taxon>
        <taxon>Polyporaceae</taxon>
        <taxon>Trametes</taxon>
    </lineage>
</organism>
<dbReference type="PANTHER" id="PTHR38248">
    <property type="entry name" value="FUNK1 6"/>
    <property type="match status" value="1"/>
</dbReference>
<feature type="region of interest" description="Disordered" evidence="1">
    <location>
        <begin position="740"/>
        <end position="795"/>
    </location>
</feature>
<gene>
    <name evidence="3" type="ORF">PYCCODRAFT_1393825</name>
</gene>
<dbReference type="GO" id="GO:0004672">
    <property type="term" value="F:protein kinase activity"/>
    <property type="evidence" value="ECO:0007669"/>
    <property type="project" value="InterPro"/>
</dbReference>
<feature type="compositionally biased region" description="Low complexity" evidence="1">
    <location>
        <begin position="710"/>
        <end position="721"/>
    </location>
</feature>
<dbReference type="EMBL" id="KZ084120">
    <property type="protein sequence ID" value="OSD00222.1"/>
    <property type="molecule type" value="Genomic_DNA"/>
</dbReference>
<proteinExistence type="predicted"/>
<keyword evidence="4" id="KW-1185">Reference proteome</keyword>
<name>A0A1Y2IK00_TRAC3</name>
<evidence type="ECO:0000313" key="4">
    <source>
        <dbReference type="Proteomes" id="UP000193067"/>
    </source>
</evidence>
<dbReference type="InterPro" id="IPR040976">
    <property type="entry name" value="Pkinase_fungal"/>
</dbReference>
<dbReference type="OrthoDB" id="2739517at2759"/>
<feature type="compositionally biased region" description="Basic residues" evidence="1">
    <location>
        <begin position="650"/>
        <end position="659"/>
    </location>
</feature>
<protein>
    <recommendedName>
        <fullName evidence="2">Fungal-type protein kinase domain-containing protein</fullName>
    </recommendedName>
</protein>
<feature type="compositionally biased region" description="Acidic residues" evidence="1">
    <location>
        <begin position="367"/>
        <end position="399"/>
    </location>
</feature>
<dbReference type="Gene3D" id="1.10.510.10">
    <property type="entry name" value="Transferase(Phosphotransferase) domain 1"/>
    <property type="match status" value="1"/>
</dbReference>
<feature type="region of interest" description="Disordered" evidence="1">
    <location>
        <begin position="640"/>
        <end position="670"/>
    </location>
</feature>
<feature type="region of interest" description="Disordered" evidence="1">
    <location>
        <begin position="690"/>
        <end position="724"/>
    </location>
</feature>
<dbReference type="InterPro" id="IPR011009">
    <property type="entry name" value="Kinase-like_dom_sf"/>
</dbReference>
<evidence type="ECO:0000256" key="1">
    <source>
        <dbReference type="SAM" id="MobiDB-lite"/>
    </source>
</evidence>
<reference evidence="3 4" key="1">
    <citation type="journal article" date="2015" name="Biotechnol. Biofuels">
        <title>Enhanced degradation of softwood versus hardwood by the white-rot fungus Pycnoporus coccineus.</title>
        <authorList>
            <person name="Couturier M."/>
            <person name="Navarro D."/>
            <person name="Chevret D."/>
            <person name="Henrissat B."/>
            <person name="Piumi F."/>
            <person name="Ruiz-Duenas F.J."/>
            <person name="Martinez A.T."/>
            <person name="Grigoriev I.V."/>
            <person name="Riley R."/>
            <person name="Lipzen A."/>
            <person name="Berrin J.G."/>
            <person name="Master E.R."/>
            <person name="Rosso M.N."/>
        </authorList>
    </citation>
    <scope>NUCLEOTIDE SEQUENCE [LARGE SCALE GENOMIC DNA]</scope>
    <source>
        <strain evidence="3 4">BRFM310</strain>
    </source>
</reference>
<accession>A0A1Y2IK00</accession>
<dbReference type="Proteomes" id="UP000193067">
    <property type="component" value="Unassembled WGS sequence"/>
</dbReference>
<feature type="region of interest" description="Disordered" evidence="1">
    <location>
        <begin position="367"/>
        <end position="444"/>
    </location>
</feature>
<feature type="compositionally biased region" description="Acidic residues" evidence="1">
    <location>
        <begin position="406"/>
        <end position="430"/>
    </location>
</feature>
<evidence type="ECO:0000313" key="3">
    <source>
        <dbReference type="EMBL" id="OSD00222.1"/>
    </source>
</evidence>